<feature type="compositionally biased region" description="Low complexity" evidence="11">
    <location>
        <begin position="289"/>
        <end position="307"/>
    </location>
</feature>
<dbReference type="Pfam" id="PF00046">
    <property type="entry name" value="Homeodomain"/>
    <property type="match status" value="1"/>
</dbReference>
<organism evidence="13 14">
    <name type="scientific">Saponaria officinalis</name>
    <name type="common">Common soapwort</name>
    <name type="synonym">Lychnis saponaria</name>
    <dbReference type="NCBI Taxonomy" id="3572"/>
    <lineage>
        <taxon>Eukaryota</taxon>
        <taxon>Viridiplantae</taxon>
        <taxon>Streptophyta</taxon>
        <taxon>Embryophyta</taxon>
        <taxon>Tracheophyta</taxon>
        <taxon>Spermatophyta</taxon>
        <taxon>Magnoliopsida</taxon>
        <taxon>eudicotyledons</taxon>
        <taxon>Gunneridae</taxon>
        <taxon>Pentapetalae</taxon>
        <taxon>Caryophyllales</taxon>
        <taxon>Caryophyllaceae</taxon>
        <taxon>Caryophylleae</taxon>
        <taxon>Saponaria</taxon>
    </lineage>
</organism>
<evidence type="ECO:0000313" key="14">
    <source>
        <dbReference type="Proteomes" id="UP001443914"/>
    </source>
</evidence>
<comment type="similarity">
    <text evidence="8">Belongs to the WUS homeobox family.</text>
</comment>
<evidence type="ECO:0000256" key="4">
    <source>
        <dbReference type="ARBA" id="ARBA00023125"/>
    </source>
</evidence>
<feature type="compositionally biased region" description="Basic and acidic residues" evidence="11">
    <location>
        <begin position="1"/>
        <end position="25"/>
    </location>
</feature>
<keyword evidence="14" id="KW-1185">Reference proteome</keyword>
<dbReference type="AlphaFoldDB" id="A0AAW1LM22"/>
<feature type="region of interest" description="Disordered" evidence="11">
    <location>
        <begin position="1"/>
        <end position="42"/>
    </location>
</feature>
<keyword evidence="4 9" id="KW-0238">DNA-binding</keyword>
<dbReference type="InterPro" id="IPR009057">
    <property type="entry name" value="Homeodomain-like_sf"/>
</dbReference>
<feature type="DNA-binding region" description="Homeobox" evidence="9">
    <location>
        <begin position="47"/>
        <end position="102"/>
    </location>
</feature>
<evidence type="ECO:0000256" key="10">
    <source>
        <dbReference type="RuleBase" id="RU000682"/>
    </source>
</evidence>
<dbReference type="SMART" id="SM00389">
    <property type="entry name" value="HOX"/>
    <property type="match status" value="1"/>
</dbReference>
<evidence type="ECO:0000256" key="9">
    <source>
        <dbReference type="PROSITE-ProRule" id="PRU00108"/>
    </source>
</evidence>
<dbReference type="GO" id="GO:0003677">
    <property type="term" value="F:DNA binding"/>
    <property type="evidence" value="ECO:0007669"/>
    <property type="project" value="UniProtKB-UniRule"/>
</dbReference>
<dbReference type="GO" id="GO:0003700">
    <property type="term" value="F:DNA-binding transcription factor activity"/>
    <property type="evidence" value="ECO:0007669"/>
    <property type="project" value="InterPro"/>
</dbReference>
<evidence type="ECO:0000256" key="1">
    <source>
        <dbReference type="ARBA" id="ARBA00004123"/>
    </source>
</evidence>
<comment type="subcellular location">
    <subcellularLocation>
        <location evidence="1 9 10">Nucleus</location>
    </subcellularLocation>
</comment>
<dbReference type="InterPro" id="IPR044555">
    <property type="entry name" value="WUSCHEL-like"/>
</dbReference>
<keyword evidence="5 9" id="KW-0371">Homeobox</keyword>
<keyword evidence="2" id="KW-0217">Developmental protein</keyword>
<evidence type="ECO:0000256" key="6">
    <source>
        <dbReference type="ARBA" id="ARBA00023163"/>
    </source>
</evidence>
<dbReference type="Gene3D" id="1.10.10.60">
    <property type="entry name" value="Homeodomain-like"/>
    <property type="match status" value="1"/>
</dbReference>
<protein>
    <recommendedName>
        <fullName evidence="12">Homeobox domain-containing protein</fullName>
    </recommendedName>
</protein>
<sequence>MTEKSKLLHREQTDHDDHHNNHGDDYQENDDGGGSGVGGCRWNPTKEQIELLESIYNNEGVRTPSADQIQEITTRLRVYGHIEGKNVFYWFQNHKARQRQKQRQERLAAAAAANVNLNANYYHNNNNNNGVNHVNRFLSHPPSHLNHYHPLPNYGISGVNPMFHPNYAQNYLPNPNVICSPYYNHQLTTNNDVGYYPLHSPQYNYSATAPPDHHHHALMKRSSPSTKHMLNSVAQRPRVSSVPHGSTLTGYCAAMMTGQYDGRDMMSRTLDLFPVHPTGILEHKFDMISTNDSGSNTSGESSSPESRSFGDQNRQMFLDFFSIDHGLSESD</sequence>
<evidence type="ECO:0000256" key="7">
    <source>
        <dbReference type="ARBA" id="ARBA00023242"/>
    </source>
</evidence>
<comment type="caution">
    <text evidence="13">The sequence shown here is derived from an EMBL/GenBank/DDBJ whole genome shotgun (WGS) entry which is preliminary data.</text>
</comment>
<accession>A0AAW1LM22</accession>
<dbReference type="InterPro" id="IPR001356">
    <property type="entry name" value="HD"/>
</dbReference>
<keyword evidence="3" id="KW-0805">Transcription regulation</keyword>
<evidence type="ECO:0000313" key="13">
    <source>
        <dbReference type="EMBL" id="KAK9734834.1"/>
    </source>
</evidence>
<dbReference type="EMBL" id="JBDFQZ010000004">
    <property type="protein sequence ID" value="KAK9734834.1"/>
    <property type="molecule type" value="Genomic_DNA"/>
</dbReference>
<dbReference type="GO" id="GO:0099402">
    <property type="term" value="P:plant organ development"/>
    <property type="evidence" value="ECO:0007669"/>
    <property type="project" value="InterPro"/>
</dbReference>
<feature type="region of interest" description="Disordered" evidence="11">
    <location>
        <begin position="288"/>
        <end position="310"/>
    </location>
</feature>
<evidence type="ECO:0000256" key="2">
    <source>
        <dbReference type="ARBA" id="ARBA00022473"/>
    </source>
</evidence>
<gene>
    <name evidence="13" type="ORF">RND81_04G166200</name>
</gene>
<dbReference type="PANTHER" id="PTHR45940:SF6">
    <property type="entry name" value="WUSCHEL-RELATED HOMEOBOX 2"/>
    <property type="match status" value="1"/>
</dbReference>
<keyword evidence="7 9" id="KW-0539">Nucleus</keyword>
<dbReference type="GO" id="GO:0005634">
    <property type="term" value="C:nucleus"/>
    <property type="evidence" value="ECO:0007669"/>
    <property type="project" value="UniProtKB-SubCell"/>
</dbReference>
<dbReference type="PANTHER" id="PTHR45940">
    <property type="entry name" value="WUSCHEL-RELATED HOMEOBOX 1-RELATED"/>
    <property type="match status" value="1"/>
</dbReference>
<dbReference type="SUPFAM" id="SSF46689">
    <property type="entry name" value="Homeodomain-like"/>
    <property type="match status" value="1"/>
</dbReference>
<evidence type="ECO:0000256" key="11">
    <source>
        <dbReference type="SAM" id="MobiDB-lite"/>
    </source>
</evidence>
<proteinExistence type="inferred from homology"/>
<feature type="domain" description="Homeobox" evidence="12">
    <location>
        <begin position="45"/>
        <end position="101"/>
    </location>
</feature>
<keyword evidence="6" id="KW-0804">Transcription</keyword>
<dbReference type="CDD" id="cd00086">
    <property type="entry name" value="homeodomain"/>
    <property type="match status" value="1"/>
</dbReference>
<reference evidence="13" key="1">
    <citation type="submission" date="2024-03" db="EMBL/GenBank/DDBJ databases">
        <title>WGS assembly of Saponaria officinalis var. Norfolk2.</title>
        <authorList>
            <person name="Jenkins J."/>
            <person name="Shu S."/>
            <person name="Grimwood J."/>
            <person name="Barry K."/>
            <person name="Goodstein D."/>
            <person name="Schmutz J."/>
            <person name="Leebens-Mack J."/>
            <person name="Osbourn A."/>
        </authorList>
    </citation>
    <scope>NUCLEOTIDE SEQUENCE [LARGE SCALE GENOMIC DNA]</scope>
    <source>
        <strain evidence="13">JIC</strain>
    </source>
</reference>
<dbReference type="Proteomes" id="UP001443914">
    <property type="component" value="Unassembled WGS sequence"/>
</dbReference>
<dbReference type="PROSITE" id="PS50071">
    <property type="entry name" value="HOMEOBOX_2"/>
    <property type="match status" value="1"/>
</dbReference>
<evidence type="ECO:0000256" key="8">
    <source>
        <dbReference type="ARBA" id="ARBA00024040"/>
    </source>
</evidence>
<evidence type="ECO:0000259" key="12">
    <source>
        <dbReference type="PROSITE" id="PS50071"/>
    </source>
</evidence>
<evidence type="ECO:0000256" key="5">
    <source>
        <dbReference type="ARBA" id="ARBA00023155"/>
    </source>
</evidence>
<evidence type="ECO:0000256" key="3">
    <source>
        <dbReference type="ARBA" id="ARBA00023015"/>
    </source>
</evidence>
<name>A0AAW1LM22_SAPOF</name>